<sequence>MVFRETLRPLSSCCFLHLNLSITPLSHTNTCLYLSFQLLCNHHLYSTAHPISHPLLFSTPIVLFYFSLPTSSSTLCARRPGQIQLAPWKPSKPCIAGMMYMLKDGVRGRVGGIVCAEQEGRGGGYMFFLSAKTLKFLVALKKHLLLRAQHTSE</sequence>
<keyword evidence="2" id="KW-1185">Reference proteome</keyword>
<dbReference type="EMBL" id="JAHRIP010000051">
    <property type="protein sequence ID" value="MEQ2278685.1"/>
    <property type="molecule type" value="Genomic_DNA"/>
</dbReference>
<comment type="caution">
    <text evidence="1">The sequence shown here is derived from an EMBL/GenBank/DDBJ whole genome shotgun (WGS) entry which is preliminary data.</text>
</comment>
<dbReference type="Proteomes" id="UP001469553">
    <property type="component" value="Unassembled WGS sequence"/>
</dbReference>
<name>A0ABV0X9Y0_9TELE</name>
<reference evidence="1 2" key="1">
    <citation type="submission" date="2021-06" db="EMBL/GenBank/DDBJ databases">
        <authorList>
            <person name="Palmer J.M."/>
        </authorList>
    </citation>
    <scope>NUCLEOTIDE SEQUENCE [LARGE SCALE GENOMIC DNA]</scope>
    <source>
        <strain evidence="1 2">AS_MEX2019</strain>
        <tissue evidence="1">Muscle</tissue>
    </source>
</reference>
<evidence type="ECO:0000313" key="1">
    <source>
        <dbReference type="EMBL" id="MEQ2278685.1"/>
    </source>
</evidence>
<organism evidence="1 2">
    <name type="scientific">Ameca splendens</name>
    <dbReference type="NCBI Taxonomy" id="208324"/>
    <lineage>
        <taxon>Eukaryota</taxon>
        <taxon>Metazoa</taxon>
        <taxon>Chordata</taxon>
        <taxon>Craniata</taxon>
        <taxon>Vertebrata</taxon>
        <taxon>Euteleostomi</taxon>
        <taxon>Actinopterygii</taxon>
        <taxon>Neopterygii</taxon>
        <taxon>Teleostei</taxon>
        <taxon>Neoteleostei</taxon>
        <taxon>Acanthomorphata</taxon>
        <taxon>Ovalentaria</taxon>
        <taxon>Atherinomorphae</taxon>
        <taxon>Cyprinodontiformes</taxon>
        <taxon>Goodeidae</taxon>
        <taxon>Ameca</taxon>
    </lineage>
</organism>
<proteinExistence type="predicted"/>
<evidence type="ECO:0000313" key="2">
    <source>
        <dbReference type="Proteomes" id="UP001469553"/>
    </source>
</evidence>
<accession>A0ABV0X9Y0</accession>
<protein>
    <submittedName>
        <fullName evidence="1">Uncharacterized protein</fullName>
    </submittedName>
</protein>
<gene>
    <name evidence="1" type="ORF">AMECASPLE_001536</name>
</gene>